<accession>A0ABN9FVF6</accession>
<name>A0ABN9FVF6_9NEOB</name>
<dbReference type="EMBL" id="CATNWA010017426">
    <property type="protein sequence ID" value="CAI9600366.1"/>
    <property type="molecule type" value="Genomic_DNA"/>
</dbReference>
<sequence>MWGNQRVKCVPFYKVCITVSTLLCMADRGENYAQQSLGSGE</sequence>
<protein>
    <submittedName>
        <fullName evidence="1">Uncharacterized protein</fullName>
    </submittedName>
</protein>
<keyword evidence="2" id="KW-1185">Reference proteome</keyword>
<reference evidence="1" key="1">
    <citation type="submission" date="2023-05" db="EMBL/GenBank/DDBJ databases">
        <authorList>
            <person name="Stuckert A."/>
        </authorList>
    </citation>
    <scope>NUCLEOTIDE SEQUENCE</scope>
</reference>
<gene>
    <name evidence="1" type="ORF">SPARVUS_LOCUS12736774</name>
</gene>
<dbReference type="Proteomes" id="UP001162483">
    <property type="component" value="Unassembled WGS sequence"/>
</dbReference>
<evidence type="ECO:0000313" key="2">
    <source>
        <dbReference type="Proteomes" id="UP001162483"/>
    </source>
</evidence>
<proteinExistence type="predicted"/>
<evidence type="ECO:0000313" key="1">
    <source>
        <dbReference type="EMBL" id="CAI9600366.1"/>
    </source>
</evidence>
<organism evidence="1 2">
    <name type="scientific">Staurois parvus</name>
    <dbReference type="NCBI Taxonomy" id="386267"/>
    <lineage>
        <taxon>Eukaryota</taxon>
        <taxon>Metazoa</taxon>
        <taxon>Chordata</taxon>
        <taxon>Craniata</taxon>
        <taxon>Vertebrata</taxon>
        <taxon>Euteleostomi</taxon>
        <taxon>Amphibia</taxon>
        <taxon>Batrachia</taxon>
        <taxon>Anura</taxon>
        <taxon>Neobatrachia</taxon>
        <taxon>Ranoidea</taxon>
        <taxon>Ranidae</taxon>
        <taxon>Staurois</taxon>
    </lineage>
</organism>
<comment type="caution">
    <text evidence="1">The sequence shown here is derived from an EMBL/GenBank/DDBJ whole genome shotgun (WGS) entry which is preliminary data.</text>
</comment>